<accession>A0A670K319</accession>
<keyword evidence="2" id="KW-1185">Reference proteome</keyword>
<dbReference type="Ensembl" id="ENSPMRT00000033855.1">
    <property type="protein sequence ID" value="ENSPMRP00000031923.1"/>
    <property type="gene ID" value="ENSPMRG00000020680.1"/>
</dbReference>
<evidence type="ECO:0000313" key="2">
    <source>
        <dbReference type="Proteomes" id="UP000472272"/>
    </source>
</evidence>
<dbReference type="AlphaFoldDB" id="A0A670K319"/>
<dbReference type="GeneTree" id="ENSGT00950000185404"/>
<sequence length="68" mass="7274">MNFIGITSSPFSNPNGISSFSGKTSPPVIHCDVGPLSSFMQNAQRNSDSELLKNCEVGNVLFSVIKNI</sequence>
<proteinExistence type="predicted"/>
<evidence type="ECO:0000313" key="1">
    <source>
        <dbReference type="Ensembl" id="ENSPMRP00000031923.1"/>
    </source>
</evidence>
<reference evidence="1 2" key="1">
    <citation type="journal article" date="2019" name="Proc. Natl. Acad. Sci. U.S.A.">
        <title>Regulatory changes in pterin and carotenoid genes underlie balanced color polymorphisms in the wall lizard.</title>
        <authorList>
            <person name="Andrade P."/>
            <person name="Pinho C."/>
            <person name="Perez I de Lanuza G."/>
            <person name="Afonso S."/>
            <person name="Brejcha J."/>
            <person name="Rubin C.J."/>
            <person name="Wallerman O."/>
            <person name="Pereira P."/>
            <person name="Sabatino S.J."/>
            <person name="Bellati A."/>
            <person name="Pellitteri-Rosa D."/>
            <person name="Bosakova Z."/>
            <person name="Bunikis I."/>
            <person name="Carretero M.A."/>
            <person name="Feiner N."/>
            <person name="Marsik P."/>
            <person name="Pauperio F."/>
            <person name="Salvi D."/>
            <person name="Soler L."/>
            <person name="While G.M."/>
            <person name="Uller T."/>
            <person name="Font E."/>
            <person name="Andersson L."/>
            <person name="Carneiro M."/>
        </authorList>
    </citation>
    <scope>NUCLEOTIDE SEQUENCE</scope>
</reference>
<dbReference type="Proteomes" id="UP000472272">
    <property type="component" value="Chromosome 16"/>
</dbReference>
<reference evidence="1" key="3">
    <citation type="submission" date="2025-09" db="UniProtKB">
        <authorList>
            <consortium name="Ensembl"/>
        </authorList>
    </citation>
    <scope>IDENTIFICATION</scope>
</reference>
<reference evidence="1" key="2">
    <citation type="submission" date="2025-08" db="UniProtKB">
        <authorList>
            <consortium name="Ensembl"/>
        </authorList>
    </citation>
    <scope>IDENTIFICATION</scope>
</reference>
<organism evidence="1 2">
    <name type="scientific">Podarcis muralis</name>
    <name type="common">Wall lizard</name>
    <name type="synonym">Lacerta muralis</name>
    <dbReference type="NCBI Taxonomy" id="64176"/>
    <lineage>
        <taxon>Eukaryota</taxon>
        <taxon>Metazoa</taxon>
        <taxon>Chordata</taxon>
        <taxon>Craniata</taxon>
        <taxon>Vertebrata</taxon>
        <taxon>Euteleostomi</taxon>
        <taxon>Lepidosauria</taxon>
        <taxon>Squamata</taxon>
        <taxon>Bifurcata</taxon>
        <taxon>Unidentata</taxon>
        <taxon>Episquamata</taxon>
        <taxon>Laterata</taxon>
        <taxon>Lacertibaenia</taxon>
        <taxon>Lacertidae</taxon>
        <taxon>Podarcis</taxon>
    </lineage>
</organism>
<name>A0A670K319_PODMU</name>
<protein>
    <submittedName>
        <fullName evidence="1">Uncharacterized protein</fullName>
    </submittedName>
</protein>